<feature type="compositionally biased region" description="Basic residues" evidence="1">
    <location>
        <begin position="50"/>
        <end position="60"/>
    </location>
</feature>
<accession>A0ABD2N6L7</accession>
<dbReference type="Proteomes" id="UP001516400">
    <property type="component" value="Unassembled WGS sequence"/>
</dbReference>
<evidence type="ECO:0000313" key="3">
    <source>
        <dbReference type="Proteomes" id="UP001516400"/>
    </source>
</evidence>
<sequence>MFFFKRKHTVWPLKLPMFNLYQSVNKKEEDKEPETIGHERWYQERSSRSSMKKRKKRPPRRAQSAAEFSAQTLTAANRRAAFRNRSQSSENKSTESEGGSSVKSSTPLSESFVKVLFPKR</sequence>
<feature type="compositionally biased region" description="Polar residues" evidence="1">
    <location>
        <begin position="86"/>
        <end position="107"/>
    </location>
</feature>
<name>A0ABD2N6L7_9CUCU</name>
<evidence type="ECO:0000313" key="2">
    <source>
        <dbReference type="EMBL" id="KAL3274077.1"/>
    </source>
</evidence>
<evidence type="ECO:0000256" key="1">
    <source>
        <dbReference type="SAM" id="MobiDB-lite"/>
    </source>
</evidence>
<proteinExistence type="predicted"/>
<feature type="compositionally biased region" description="Basic and acidic residues" evidence="1">
    <location>
        <begin position="25"/>
        <end position="47"/>
    </location>
</feature>
<organism evidence="2 3">
    <name type="scientific">Cryptolaemus montrouzieri</name>
    <dbReference type="NCBI Taxonomy" id="559131"/>
    <lineage>
        <taxon>Eukaryota</taxon>
        <taxon>Metazoa</taxon>
        <taxon>Ecdysozoa</taxon>
        <taxon>Arthropoda</taxon>
        <taxon>Hexapoda</taxon>
        <taxon>Insecta</taxon>
        <taxon>Pterygota</taxon>
        <taxon>Neoptera</taxon>
        <taxon>Endopterygota</taxon>
        <taxon>Coleoptera</taxon>
        <taxon>Polyphaga</taxon>
        <taxon>Cucujiformia</taxon>
        <taxon>Coccinelloidea</taxon>
        <taxon>Coccinellidae</taxon>
        <taxon>Scymninae</taxon>
        <taxon>Scymnini</taxon>
        <taxon>Cryptolaemus</taxon>
    </lineage>
</organism>
<protein>
    <submittedName>
        <fullName evidence="2">Uncharacterized protein</fullName>
    </submittedName>
</protein>
<keyword evidence="3" id="KW-1185">Reference proteome</keyword>
<reference evidence="2 3" key="1">
    <citation type="journal article" date="2021" name="BMC Biol.">
        <title>Horizontally acquired antibacterial genes associated with adaptive radiation of ladybird beetles.</title>
        <authorList>
            <person name="Li H.S."/>
            <person name="Tang X.F."/>
            <person name="Huang Y.H."/>
            <person name="Xu Z.Y."/>
            <person name="Chen M.L."/>
            <person name="Du X.Y."/>
            <person name="Qiu B.Y."/>
            <person name="Chen P.T."/>
            <person name="Zhang W."/>
            <person name="Slipinski A."/>
            <person name="Escalona H.E."/>
            <person name="Waterhouse R.M."/>
            <person name="Zwick A."/>
            <person name="Pang H."/>
        </authorList>
    </citation>
    <scope>NUCLEOTIDE SEQUENCE [LARGE SCALE GENOMIC DNA]</scope>
    <source>
        <strain evidence="2">SYSU2018</strain>
    </source>
</reference>
<gene>
    <name evidence="2" type="ORF">HHI36_015495</name>
</gene>
<feature type="compositionally biased region" description="Low complexity" evidence="1">
    <location>
        <begin position="75"/>
        <end position="85"/>
    </location>
</feature>
<dbReference type="AlphaFoldDB" id="A0ABD2N6L7"/>
<comment type="caution">
    <text evidence="2">The sequence shown here is derived from an EMBL/GenBank/DDBJ whole genome shotgun (WGS) entry which is preliminary data.</text>
</comment>
<feature type="region of interest" description="Disordered" evidence="1">
    <location>
        <begin position="24"/>
        <end position="107"/>
    </location>
</feature>
<dbReference type="EMBL" id="JABFTP020000062">
    <property type="protein sequence ID" value="KAL3274077.1"/>
    <property type="molecule type" value="Genomic_DNA"/>
</dbReference>